<proteinExistence type="predicted"/>
<evidence type="ECO:0000256" key="1">
    <source>
        <dbReference type="SAM" id="MobiDB-lite"/>
    </source>
</evidence>
<feature type="region of interest" description="Disordered" evidence="1">
    <location>
        <begin position="47"/>
        <end position="68"/>
    </location>
</feature>
<dbReference type="Proteomes" id="UP001596004">
    <property type="component" value="Unassembled WGS sequence"/>
</dbReference>
<evidence type="ECO:0000313" key="3">
    <source>
        <dbReference type="Proteomes" id="UP001596004"/>
    </source>
</evidence>
<evidence type="ECO:0000313" key="2">
    <source>
        <dbReference type="EMBL" id="MFC4535688.1"/>
    </source>
</evidence>
<sequence>MKPIPGAGGLGETVDQRVAERIEAARRRRLAAKALRAAFAQRRAYGLRARHAARERNTPPPADGKGEG</sequence>
<gene>
    <name evidence="2" type="ORF">ACFO60_33410</name>
</gene>
<dbReference type="RefSeq" id="WP_380848736.1">
    <property type="nucleotide sequence ID" value="NZ_JBHSFP010000034.1"/>
</dbReference>
<protein>
    <submittedName>
        <fullName evidence="2">Uncharacterized protein</fullName>
    </submittedName>
</protein>
<name>A0ABV9CTJ3_9ACTN</name>
<accession>A0ABV9CTJ3</accession>
<comment type="caution">
    <text evidence="2">The sequence shown here is derived from an EMBL/GenBank/DDBJ whole genome shotgun (WGS) entry which is preliminary data.</text>
</comment>
<reference evidence="3" key="1">
    <citation type="journal article" date="2019" name="Int. J. Syst. Evol. Microbiol.">
        <title>The Global Catalogue of Microorganisms (GCM) 10K type strain sequencing project: providing services to taxonomists for standard genome sequencing and annotation.</title>
        <authorList>
            <consortium name="The Broad Institute Genomics Platform"/>
            <consortium name="The Broad Institute Genome Sequencing Center for Infectious Disease"/>
            <person name="Wu L."/>
            <person name="Ma J."/>
        </authorList>
    </citation>
    <scope>NUCLEOTIDE SEQUENCE [LARGE SCALE GENOMIC DNA]</scope>
    <source>
        <strain evidence="3">CGMCC 4.7132</strain>
    </source>
</reference>
<keyword evidence="3" id="KW-1185">Reference proteome</keyword>
<organism evidence="2 3">
    <name type="scientific">Sphaerisporangium dianthi</name>
    <dbReference type="NCBI Taxonomy" id="1436120"/>
    <lineage>
        <taxon>Bacteria</taxon>
        <taxon>Bacillati</taxon>
        <taxon>Actinomycetota</taxon>
        <taxon>Actinomycetes</taxon>
        <taxon>Streptosporangiales</taxon>
        <taxon>Streptosporangiaceae</taxon>
        <taxon>Sphaerisporangium</taxon>
    </lineage>
</organism>
<dbReference type="EMBL" id="JBHSFP010000034">
    <property type="protein sequence ID" value="MFC4535688.1"/>
    <property type="molecule type" value="Genomic_DNA"/>
</dbReference>